<keyword evidence="3" id="KW-1185">Reference proteome</keyword>
<name>A0A8S0Z4E9_ARCPL</name>
<evidence type="ECO:0000313" key="3">
    <source>
        <dbReference type="Proteomes" id="UP000494106"/>
    </source>
</evidence>
<feature type="compositionally biased region" description="Basic and acidic residues" evidence="1">
    <location>
        <begin position="161"/>
        <end position="172"/>
    </location>
</feature>
<dbReference type="OrthoDB" id="2286242at2759"/>
<protein>
    <submittedName>
        <fullName evidence="2">Uncharacterized protein</fullName>
    </submittedName>
</protein>
<evidence type="ECO:0000256" key="1">
    <source>
        <dbReference type="SAM" id="MobiDB-lite"/>
    </source>
</evidence>
<sequence>MSKSKSGGSQDVREVNFNTAIKKLQITSDTTNNIAQAWKKWWQQLELYLLATRLENAGEKRKIAIFNTFSIDMNDATFNEVRSQDCESGTLRESLIRDIFIANVHVDLAHVRQRLLQEENLTYERMRELARTIIVAQQDAEKMVNESTSENVMHLRHRSRSRGDSRQRAPVV</sequence>
<evidence type="ECO:0000313" key="2">
    <source>
        <dbReference type="EMBL" id="CAB3226572.1"/>
    </source>
</evidence>
<proteinExistence type="predicted"/>
<gene>
    <name evidence="2" type="ORF">APLA_LOCUS2954</name>
</gene>
<dbReference type="EMBL" id="CADEBC010000220">
    <property type="protein sequence ID" value="CAB3226572.1"/>
    <property type="molecule type" value="Genomic_DNA"/>
</dbReference>
<organism evidence="2 3">
    <name type="scientific">Arctia plantaginis</name>
    <name type="common">Wood tiger moth</name>
    <name type="synonym">Phalaena plantaginis</name>
    <dbReference type="NCBI Taxonomy" id="874455"/>
    <lineage>
        <taxon>Eukaryota</taxon>
        <taxon>Metazoa</taxon>
        <taxon>Ecdysozoa</taxon>
        <taxon>Arthropoda</taxon>
        <taxon>Hexapoda</taxon>
        <taxon>Insecta</taxon>
        <taxon>Pterygota</taxon>
        <taxon>Neoptera</taxon>
        <taxon>Endopterygota</taxon>
        <taxon>Lepidoptera</taxon>
        <taxon>Glossata</taxon>
        <taxon>Ditrysia</taxon>
        <taxon>Noctuoidea</taxon>
        <taxon>Erebidae</taxon>
        <taxon>Arctiinae</taxon>
        <taxon>Arctia</taxon>
    </lineage>
</organism>
<accession>A0A8S0Z4E9</accession>
<dbReference type="Proteomes" id="UP000494106">
    <property type="component" value="Unassembled WGS sequence"/>
</dbReference>
<reference evidence="2 3" key="1">
    <citation type="submission" date="2020-04" db="EMBL/GenBank/DDBJ databases">
        <authorList>
            <person name="Wallbank WR R."/>
            <person name="Pardo Diaz C."/>
            <person name="Kozak K."/>
            <person name="Martin S."/>
            <person name="Jiggins C."/>
            <person name="Moest M."/>
            <person name="Warren A I."/>
            <person name="Byers J.R.P. K."/>
            <person name="Montejo-Kovacevich G."/>
            <person name="Yen C E."/>
        </authorList>
    </citation>
    <scope>NUCLEOTIDE SEQUENCE [LARGE SCALE GENOMIC DNA]</scope>
</reference>
<dbReference type="AlphaFoldDB" id="A0A8S0Z4E9"/>
<comment type="caution">
    <text evidence="2">The sequence shown here is derived from an EMBL/GenBank/DDBJ whole genome shotgun (WGS) entry which is preliminary data.</text>
</comment>
<feature type="region of interest" description="Disordered" evidence="1">
    <location>
        <begin position="145"/>
        <end position="172"/>
    </location>
</feature>